<gene>
    <name evidence="2" type="ORF">BSTOLATCC_MIC25347</name>
</gene>
<dbReference type="EMBL" id="CAJZBQ010000024">
    <property type="protein sequence ID" value="CAG9320112.1"/>
    <property type="molecule type" value="Genomic_DNA"/>
</dbReference>
<dbReference type="Proteomes" id="UP001162131">
    <property type="component" value="Unassembled WGS sequence"/>
</dbReference>
<organism evidence="2 3">
    <name type="scientific">Blepharisma stoltei</name>
    <dbReference type="NCBI Taxonomy" id="1481888"/>
    <lineage>
        <taxon>Eukaryota</taxon>
        <taxon>Sar</taxon>
        <taxon>Alveolata</taxon>
        <taxon>Ciliophora</taxon>
        <taxon>Postciliodesmatophora</taxon>
        <taxon>Heterotrichea</taxon>
        <taxon>Heterotrichida</taxon>
        <taxon>Blepharismidae</taxon>
        <taxon>Blepharisma</taxon>
    </lineage>
</organism>
<comment type="caution">
    <text evidence="2">The sequence shown here is derived from an EMBL/GenBank/DDBJ whole genome shotgun (WGS) entry which is preliminary data.</text>
</comment>
<evidence type="ECO:0000259" key="1">
    <source>
        <dbReference type="PROSITE" id="PS51269"/>
    </source>
</evidence>
<dbReference type="PROSITE" id="PS51269">
    <property type="entry name" value="COMM"/>
    <property type="match status" value="1"/>
</dbReference>
<reference evidence="2" key="1">
    <citation type="submission" date="2021-09" db="EMBL/GenBank/DDBJ databases">
        <authorList>
            <consortium name="AG Swart"/>
            <person name="Singh M."/>
            <person name="Singh A."/>
            <person name="Seah K."/>
            <person name="Emmerich C."/>
        </authorList>
    </citation>
    <scope>NUCLEOTIDE SEQUENCE</scope>
    <source>
        <strain evidence="2">ATCC30299</strain>
    </source>
</reference>
<dbReference type="AlphaFoldDB" id="A0AAU9JH45"/>
<evidence type="ECO:0000313" key="3">
    <source>
        <dbReference type="Proteomes" id="UP001162131"/>
    </source>
</evidence>
<proteinExistence type="predicted"/>
<keyword evidence="3" id="KW-1185">Reference proteome</keyword>
<evidence type="ECO:0000313" key="2">
    <source>
        <dbReference type="EMBL" id="CAG9320112.1"/>
    </source>
</evidence>
<dbReference type="InterPro" id="IPR037360">
    <property type="entry name" value="COMMD9"/>
</dbReference>
<dbReference type="InterPro" id="IPR017920">
    <property type="entry name" value="COMM"/>
</dbReference>
<protein>
    <recommendedName>
        <fullName evidence="1">COMM domain-containing protein</fullName>
    </recommendedName>
</protein>
<accession>A0AAU9JH45</accession>
<dbReference type="PANTHER" id="PTHR15663:SF4">
    <property type="entry name" value="COMM DOMAIN-CONTAINING PROTEIN 9"/>
    <property type="match status" value="1"/>
</dbReference>
<dbReference type="Pfam" id="PF07258">
    <property type="entry name" value="COMM_domain"/>
    <property type="match status" value="1"/>
</dbReference>
<feature type="domain" description="COMM" evidence="1">
    <location>
        <begin position="107"/>
        <end position="171"/>
    </location>
</feature>
<dbReference type="PANTHER" id="PTHR15663">
    <property type="entry name" value="COMM DOMAIN-CONTAINING PROTEIN 9"/>
    <property type="match status" value="1"/>
</dbReference>
<sequence>MEIDFSSLRFLLKATSKNQVKTLVRLASQTPPIPRILQEIQSSMELTDNEFNSLLSAITNLTIVYLKESSVEYPADFHEKLKELLNSLLFELENELRKVSKQPNLPKLTSYDWRIDIRTASSGLEKTPRIPRASLELNIEGKKEIIELTRSRVEIMLGMLGKIKEQLDNLAEV</sequence>
<name>A0AAU9JH45_9CILI</name>